<gene>
    <name evidence="2" type="ORF">G9H61_06375</name>
</gene>
<evidence type="ECO:0000256" key="1">
    <source>
        <dbReference type="SAM" id="Phobius"/>
    </source>
</evidence>
<evidence type="ECO:0000313" key="3">
    <source>
        <dbReference type="Proteomes" id="UP001321186"/>
    </source>
</evidence>
<keyword evidence="3" id="KW-1185">Reference proteome</keyword>
<dbReference type="EMBL" id="JAANOH010000002">
    <property type="protein sequence ID" value="MCZ2475062.1"/>
    <property type="molecule type" value="Genomic_DNA"/>
</dbReference>
<sequence>MSNLHGLFQYPIPMKLYQKWIVSFALLLGFSYLMQWQGSALKNSFTPMGIVHLEFAQTAELFQKIVASWDVQTLRWNIAIDFLYIPIYTYFFQLTLSIFAHRHRSKLVQQMGILLKNAIFLAFFCDLAENTGMIISLMGFHASIIYILTFWLAGLKFAILGFSLIYILVSIPTLFFRTKQN</sequence>
<evidence type="ECO:0000313" key="2">
    <source>
        <dbReference type="EMBL" id="MCZ2475062.1"/>
    </source>
</evidence>
<proteinExistence type="predicted"/>
<organism evidence="2 3">
    <name type="scientific">Aquirufa ecclesiirivi</name>
    <dbReference type="NCBI Taxonomy" id="2715124"/>
    <lineage>
        <taxon>Bacteria</taxon>
        <taxon>Pseudomonadati</taxon>
        <taxon>Bacteroidota</taxon>
        <taxon>Cytophagia</taxon>
        <taxon>Cytophagales</taxon>
        <taxon>Flectobacillaceae</taxon>
        <taxon>Aquirufa</taxon>
    </lineage>
</organism>
<feature type="transmembrane region" description="Helical" evidence="1">
    <location>
        <begin position="20"/>
        <end position="38"/>
    </location>
</feature>
<feature type="transmembrane region" description="Helical" evidence="1">
    <location>
        <begin position="144"/>
        <end position="169"/>
    </location>
</feature>
<keyword evidence="1" id="KW-1133">Transmembrane helix</keyword>
<reference evidence="2 3" key="1">
    <citation type="submission" date="2020-03" db="EMBL/GenBank/DDBJ databases">
        <authorList>
            <person name="Pitt A."/>
            <person name="Hahn M.W."/>
        </authorList>
    </citation>
    <scope>NUCLEOTIDE SEQUENCE [LARGE SCALE GENOMIC DNA]</scope>
    <source>
        <strain evidence="2 3">5A-MARBSE</strain>
    </source>
</reference>
<feature type="transmembrane region" description="Helical" evidence="1">
    <location>
        <begin position="113"/>
        <end position="138"/>
    </location>
</feature>
<accession>A0ABT4JG14</accession>
<protein>
    <recommendedName>
        <fullName evidence="4">Paraquat-inducible protein A</fullName>
    </recommendedName>
</protein>
<feature type="transmembrane region" description="Helical" evidence="1">
    <location>
        <begin position="82"/>
        <end position="101"/>
    </location>
</feature>
<keyword evidence="1" id="KW-0812">Transmembrane</keyword>
<comment type="caution">
    <text evidence="2">The sequence shown here is derived from an EMBL/GenBank/DDBJ whole genome shotgun (WGS) entry which is preliminary data.</text>
</comment>
<name>A0ABT4JG14_9BACT</name>
<evidence type="ECO:0008006" key="4">
    <source>
        <dbReference type="Google" id="ProtNLM"/>
    </source>
</evidence>
<dbReference type="Proteomes" id="UP001321186">
    <property type="component" value="Unassembled WGS sequence"/>
</dbReference>
<dbReference type="RefSeq" id="WP_269009937.1">
    <property type="nucleotide sequence ID" value="NZ_JAANOH010000002.1"/>
</dbReference>
<keyword evidence="1" id="KW-0472">Membrane</keyword>